<protein>
    <submittedName>
        <fullName evidence="1">Uncharacterized protein</fullName>
    </submittedName>
</protein>
<evidence type="ECO:0000313" key="1">
    <source>
        <dbReference type="EMBL" id="SVC65240.1"/>
    </source>
</evidence>
<dbReference type="EMBL" id="UINC01103108">
    <property type="protein sequence ID" value="SVC65240.1"/>
    <property type="molecule type" value="Genomic_DNA"/>
</dbReference>
<dbReference type="AlphaFoldDB" id="A0A382NX71"/>
<sequence>MSLDVIRLSEKHRRLVDRLAELIPDLDPEQPESLQRIFGLGLIALTMQVTTKAREEEQDELVEELGALAREMVQEEG</sequence>
<gene>
    <name evidence="1" type="ORF">METZ01_LOCUS318094</name>
</gene>
<name>A0A382NX71_9ZZZZ</name>
<reference evidence="1" key="1">
    <citation type="submission" date="2018-05" db="EMBL/GenBank/DDBJ databases">
        <authorList>
            <person name="Lanie J.A."/>
            <person name="Ng W.-L."/>
            <person name="Kazmierczak K.M."/>
            <person name="Andrzejewski T.M."/>
            <person name="Davidsen T.M."/>
            <person name="Wayne K.J."/>
            <person name="Tettelin H."/>
            <person name="Glass J.I."/>
            <person name="Rusch D."/>
            <person name="Podicherti R."/>
            <person name="Tsui H.-C.T."/>
            <person name="Winkler M.E."/>
        </authorList>
    </citation>
    <scope>NUCLEOTIDE SEQUENCE</scope>
</reference>
<organism evidence="1">
    <name type="scientific">marine metagenome</name>
    <dbReference type="NCBI Taxonomy" id="408172"/>
    <lineage>
        <taxon>unclassified sequences</taxon>
        <taxon>metagenomes</taxon>
        <taxon>ecological metagenomes</taxon>
    </lineage>
</organism>
<accession>A0A382NX71</accession>
<proteinExistence type="predicted"/>